<dbReference type="EMBL" id="PVYX01000002">
    <property type="protein sequence ID" value="PRX54549.1"/>
    <property type="molecule type" value="Genomic_DNA"/>
</dbReference>
<accession>A0A2T0MAN5</accession>
<dbReference type="InterPro" id="IPR025345">
    <property type="entry name" value="DUF4249"/>
</dbReference>
<reference evidence="1 2" key="1">
    <citation type="submission" date="2018-03" db="EMBL/GenBank/DDBJ databases">
        <title>Genomic Encyclopedia of Archaeal and Bacterial Type Strains, Phase II (KMG-II): from individual species to whole genera.</title>
        <authorList>
            <person name="Goeker M."/>
        </authorList>
    </citation>
    <scope>NUCLEOTIDE SEQUENCE [LARGE SCALE GENOMIC DNA]</scope>
    <source>
        <strain evidence="1 2">DSM 25027</strain>
    </source>
</reference>
<dbReference type="Pfam" id="PF14054">
    <property type="entry name" value="DUF4249"/>
    <property type="match status" value="1"/>
</dbReference>
<dbReference type="AlphaFoldDB" id="A0A2T0MAN5"/>
<proteinExistence type="predicted"/>
<organism evidence="1 2">
    <name type="scientific">Flagellimonas meridianipacifica</name>
    <dbReference type="NCBI Taxonomy" id="1080225"/>
    <lineage>
        <taxon>Bacteria</taxon>
        <taxon>Pseudomonadati</taxon>
        <taxon>Bacteroidota</taxon>
        <taxon>Flavobacteriia</taxon>
        <taxon>Flavobacteriales</taxon>
        <taxon>Flavobacteriaceae</taxon>
        <taxon>Flagellimonas</taxon>
    </lineage>
</organism>
<comment type="caution">
    <text evidence="1">The sequence shown here is derived from an EMBL/GenBank/DDBJ whole genome shotgun (WGS) entry which is preliminary data.</text>
</comment>
<dbReference type="PROSITE" id="PS51257">
    <property type="entry name" value="PROKAR_LIPOPROTEIN"/>
    <property type="match status" value="1"/>
</dbReference>
<keyword evidence="2" id="KW-1185">Reference proteome</keyword>
<dbReference type="OrthoDB" id="1062680at2"/>
<dbReference type="Proteomes" id="UP000237640">
    <property type="component" value="Unassembled WGS sequence"/>
</dbReference>
<gene>
    <name evidence="1" type="ORF">CLV81_2951</name>
</gene>
<evidence type="ECO:0000313" key="1">
    <source>
        <dbReference type="EMBL" id="PRX54549.1"/>
    </source>
</evidence>
<dbReference type="RefSeq" id="WP_106145810.1">
    <property type="nucleotide sequence ID" value="NZ_PVYX01000002.1"/>
</dbReference>
<evidence type="ECO:0000313" key="2">
    <source>
        <dbReference type="Proteomes" id="UP000237640"/>
    </source>
</evidence>
<protein>
    <submittedName>
        <fullName evidence="1">Uncharacterized protein DUF4249</fullName>
    </submittedName>
</protein>
<sequence length="408" mass="45785">MRIDVVSKYLGSSFLVVPFVFSLFFASCVETFEPETEVFESVLIVEAAITNEDKRQQVLLTRTFRLEEDGPNPESSATVRVIDDQQNEFVFEEVEPGRYLSALPFSAVPNRQYQLSIATSDGRTYGSESVSLTPESQILDLYASREENSNGQDGIAILVDNQGSQSGTQSFRFEYEETYQIIAPRWVAVDAVVVRDRPPPAIVILEPKTEEQQVCYNTELSNTIILGDTENTDQNGLTRFPVRFIGRDNFIISHRYSILVRQFAQTREAFAFYETLNEFSSRTESLFSQIQPGFLIGNVFSLESESENVLGFFEVSSVTSRRIFFDYEDFFPGEPLPPYASDCSLEFTPDLLPGSPDGPSPLVQAINSLGQKFVESTGDDSRPFVLVSRPCGDCTALGSNVIPDFWEE</sequence>
<name>A0A2T0MAN5_9FLAO</name>